<dbReference type="KEGG" id="aev:EI546_13470"/>
<dbReference type="AlphaFoldDB" id="A0A410G5T8"/>
<keyword evidence="2" id="KW-0680">Restriction system</keyword>
<evidence type="ECO:0000313" key="6">
    <source>
        <dbReference type="Proteomes" id="UP000285517"/>
    </source>
</evidence>
<dbReference type="Gene3D" id="3.90.220.20">
    <property type="entry name" value="DNA methylase specificity domains"/>
    <property type="match status" value="2"/>
</dbReference>
<dbReference type="InterPro" id="IPR000055">
    <property type="entry name" value="Restrct_endonuc_typeI_TRD"/>
</dbReference>
<keyword evidence="3" id="KW-0238">DNA-binding</keyword>
<dbReference type="EMBL" id="CP034951">
    <property type="protein sequence ID" value="QAA82664.1"/>
    <property type="molecule type" value="Genomic_DNA"/>
</dbReference>
<gene>
    <name evidence="5" type="ORF">EI546_13470</name>
</gene>
<keyword evidence="6" id="KW-1185">Reference proteome</keyword>
<feature type="domain" description="Type I restriction modification DNA specificity" evidence="4">
    <location>
        <begin position="270"/>
        <end position="397"/>
    </location>
</feature>
<organism evidence="5 6">
    <name type="scientific">Aequorivita ciconiae</name>
    <dbReference type="NCBI Taxonomy" id="2494375"/>
    <lineage>
        <taxon>Bacteria</taxon>
        <taxon>Pseudomonadati</taxon>
        <taxon>Bacteroidota</taxon>
        <taxon>Flavobacteriia</taxon>
        <taxon>Flavobacteriales</taxon>
        <taxon>Flavobacteriaceae</taxon>
        <taxon>Aequorivita</taxon>
    </lineage>
</organism>
<proteinExistence type="inferred from homology"/>
<dbReference type="InterPro" id="IPR051212">
    <property type="entry name" value="Type-I_RE_S_subunit"/>
</dbReference>
<evidence type="ECO:0000256" key="3">
    <source>
        <dbReference type="ARBA" id="ARBA00023125"/>
    </source>
</evidence>
<dbReference type="CDD" id="cd17246">
    <property type="entry name" value="RMtype1_S_SonII-TRD2-CR2_like"/>
    <property type="match status" value="1"/>
</dbReference>
<protein>
    <recommendedName>
        <fullName evidence="4">Type I restriction modification DNA specificity domain-containing protein</fullName>
    </recommendedName>
</protein>
<name>A0A410G5T8_9FLAO</name>
<dbReference type="SUPFAM" id="SSF116734">
    <property type="entry name" value="DNA methylase specificity domain"/>
    <property type="match status" value="2"/>
</dbReference>
<dbReference type="PANTHER" id="PTHR43140:SF1">
    <property type="entry name" value="TYPE I RESTRICTION ENZYME ECOKI SPECIFICITY SUBUNIT"/>
    <property type="match status" value="1"/>
</dbReference>
<sequence>MKSGKSSLIMVEDNKNQEIKKIKPYQGSDKGKEDWVECLLGDISSKITKGSTPTTYGYKYQNEGINFIKIENVVKGRIELKSIHQFISEEAHNSQKRSQLKEGDVLFSIAGTIGETCLISKDVLPANTNQAFAIINGFNKVLVADFLRKQLDSFVSRKLKAKARGGAMNNVSLTDLKELNVVIPPLVEQKAIVKKIEELFSSLDSGIADLKKAQEQLVIYRQAVLKKAFEGHPEIPFEKIIESSQNGIAKRKGTDGREIKVLRLADITNLEIDNSSSRSIILKDNELVKYKLNEGDLIVIRVNGSVDLVGRFIHVSHKDEIELWAFCDHFIRFSLDLNKCMSKFYYYFFQLSKVRKFINHNMVSSAGQNTVSQGTIKSISVPLISIQEQHQIVQEIESRLSVCDKVEESIVDSLAKAEALRQSILKKAFEGKLLTEAEIAQCKADKDYEPASVLLARIERSRNERIKKGKE</sequence>
<dbReference type="OrthoDB" id="9816225at2"/>
<evidence type="ECO:0000313" key="5">
    <source>
        <dbReference type="EMBL" id="QAA82664.1"/>
    </source>
</evidence>
<dbReference type="RefSeq" id="WP_128251029.1">
    <property type="nucleotide sequence ID" value="NZ_CP034951.1"/>
</dbReference>
<dbReference type="Proteomes" id="UP000285517">
    <property type="component" value="Chromosome"/>
</dbReference>
<dbReference type="Pfam" id="PF01420">
    <property type="entry name" value="Methylase_S"/>
    <property type="match status" value="2"/>
</dbReference>
<dbReference type="REBASE" id="294897">
    <property type="entry name" value="S.AspM31ORF13480P"/>
</dbReference>
<reference evidence="5 6" key="1">
    <citation type="submission" date="2019-01" db="EMBL/GenBank/DDBJ databases">
        <title>Complete genome sequencing of Aequorivita sp. H23M31.</title>
        <authorList>
            <person name="Bae J.-W."/>
        </authorList>
    </citation>
    <scope>NUCLEOTIDE SEQUENCE [LARGE SCALE GENOMIC DNA]</scope>
    <source>
        <strain evidence="5 6">H23M31</strain>
    </source>
</reference>
<dbReference type="GO" id="GO:0003677">
    <property type="term" value="F:DNA binding"/>
    <property type="evidence" value="ECO:0007669"/>
    <property type="project" value="UniProtKB-KW"/>
</dbReference>
<dbReference type="PANTHER" id="PTHR43140">
    <property type="entry name" value="TYPE-1 RESTRICTION ENZYME ECOKI SPECIFICITY PROTEIN"/>
    <property type="match status" value="1"/>
</dbReference>
<feature type="domain" description="Type I restriction modification DNA specificity" evidence="4">
    <location>
        <begin position="33"/>
        <end position="202"/>
    </location>
</feature>
<evidence type="ECO:0000256" key="2">
    <source>
        <dbReference type="ARBA" id="ARBA00022747"/>
    </source>
</evidence>
<dbReference type="InterPro" id="IPR044946">
    <property type="entry name" value="Restrct_endonuc_typeI_TRD_sf"/>
</dbReference>
<accession>A0A410G5T8</accession>
<evidence type="ECO:0000259" key="4">
    <source>
        <dbReference type="Pfam" id="PF01420"/>
    </source>
</evidence>
<evidence type="ECO:0000256" key="1">
    <source>
        <dbReference type="ARBA" id="ARBA00010923"/>
    </source>
</evidence>
<comment type="similarity">
    <text evidence="1">Belongs to the type-I restriction system S methylase family.</text>
</comment>
<dbReference type="GO" id="GO:0009307">
    <property type="term" value="P:DNA restriction-modification system"/>
    <property type="evidence" value="ECO:0007669"/>
    <property type="project" value="UniProtKB-KW"/>
</dbReference>